<dbReference type="Proteomes" id="UP000027178">
    <property type="component" value="Unassembled WGS sequence"/>
</dbReference>
<feature type="domain" description="DSBA-like thioredoxin" evidence="1">
    <location>
        <begin position="26"/>
        <end position="226"/>
    </location>
</feature>
<dbReference type="PANTHER" id="PTHR13887:SF41">
    <property type="entry name" value="THIOREDOXIN SUPERFAMILY PROTEIN"/>
    <property type="match status" value="1"/>
</dbReference>
<keyword evidence="3" id="KW-1185">Reference proteome</keyword>
<dbReference type="SUPFAM" id="SSF52833">
    <property type="entry name" value="Thioredoxin-like"/>
    <property type="match status" value="1"/>
</dbReference>
<dbReference type="AlphaFoldDB" id="A0A066Z2B6"/>
<dbReference type="Gene3D" id="3.40.30.10">
    <property type="entry name" value="Glutaredoxin"/>
    <property type="match status" value="1"/>
</dbReference>
<dbReference type="InterPro" id="IPR001853">
    <property type="entry name" value="DSBA-like_thioredoxin_dom"/>
</dbReference>
<evidence type="ECO:0000313" key="3">
    <source>
        <dbReference type="Proteomes" id="UP000027178"/>
    </source>
</evidence>
<dbReference type="HOGENOM" id="CLU_069253_0_2_11"/>
<accession>A0A066Z2B6</accession>
<organism evidence="2 3">
    <name type="scientific">Kitasatospora cheerisanensis KCTC 2395</name>
    <dbReference type="NCBI Taxonomy" id="1348663"/>
    <lineage>
        <taxon>Bacteria</taxon>
        <taxon>Bacillati</taxon>
        <taxon>Actinomycetota</taxon>
        <taxon>Actinomycetes</taxon>
        <taxon>Kitasatosporales</taxon>
        <taxon>Streptomycetaceae</taxon>
        <taxon>Kitasatospora</taxon>
    </lineage>
</organism>
<dbReference type="CDD" id="cd03024">
    <property type="entry name" value="DsbA_FrnE"/>
    <property type="match status" value="1"/>
</dbReference>
<gene>
    <name evidence="2" type="ORF">KCH_42770</name>
</gene>
<dbReference type="Pfam" id="PF01323">
    <property type="entry name" value="DSBA"/>
    <property type="match status" value="1"/>
</dbReference>
<dbReference type="eggNOG" id="COG2761">
    <property type="taxonomic scope" value="Bacteria"/>
</dbReference>
<proteinExistence type="predicted"/>
<evidence type="ECO:0000313" key="2">
    <source>
        <dbReference type="EMBL" id="KDN84486.1"/>
    </source>
</evidence>
<reference evidence="2 3" key="1">
    <citation type="submission" date="2014-05" db="EMBL/GenBank/DDBJ databases">
        <title>Draft Genome Sequence of Kitasatospora cheerisanensis KCTC 2395.</title>
        <authorList>
            <person name="Nam D.H."/>
        </authorList>
    </citation>
    <scope>NUCLEOTIDE SEQUENCE [LARGE SCALE GENOMIC DNA]</scope>
    <source>
        <strain evidence="2 3">KCTC 2395</strain>
    </source>
</reference>
<name>A0A066Z2B6_9ACTN</name>
<dbReference type="InterPro" id="IPR036249">
    <property type="entry name" value="Thioredoxin-like_sf"/>
</dbReference>
<dbReference type="PANTHER" id="PTHR13887">
    <property type="entry name" value="GLUTATHIONE S-TRANSFERASE KAPPA"/>
    <property type="match status" value="1"/>
</dbReference>
<dbReference type="PATRIC" id="fig|1348663.4.peg.4123"/>
<protein>
    <recommendedName>
        <fullName evidence="1">DSBA-like thioredoxin domain-containing protein</fullName>
    </recommendedName>
</protein>
<dbReference type="GO" id="GO:0016491">
    <property type="term" value="F:oxidoreductase activity"/>
    <property type="evidence" value="ECO:0007669"/>
    <property type="project" value="InterPro"/>
</dbReference>
<dbReference type="EMBL" id="JNBY01000093">
    <property type="protein sequence ID" value="KDN84486.1"/>
    <property type="molecule type" value="Genomic_DNA"/>
</dbReference>
<comment type="caution">
    <text evidence="2">The sequence shown here is derived from an EMBL/GenBank/DDBJ whole genome shotgun (WGS) entry which is preliminary data.</text>
</comment>
<sequence length="254" mass="27638">MSVHLPVGGRPAAENHPTGARPAMKVEIYSDIACPWCYVGKRRFEQALERFEGKDGVEVVYRPYQLVPDAPEQARPHREWLAERYGPQALAMDARITEVGKSVGIDYDFDNALEVNTLRAHRLLHLAETEYGPAVQAALKERLLKAHFSEGVDVGDPEALAGLAAETGIDRERAAAYLAGDEGEAETRAALAEARAIGVTAVPTFVFEGQWAVQGGQEADTFLQVLRQVEAETARKITPIAPAGDTCEDGSCRI</sequence>
<evidence type="ECO:0000259" key="1">
    <source>
        <dbReference type="Pfam" id="PF01323"/>
    </source>
</evidence>